<keyword evidence="1" id="KW-1133">Transmembrane helix</keyword>
<evidence type="ECO:0000313" key="2">
    <source>
        <dbReference type="EMBL" id="MSU02136.1"/>
    </source>
</evidence>
<organism evidence="2 3">
    <name type="scientific">Tissierella pigra</name>
    <dbReference type="NCBI Taxonomy" id="2607614"/>
    <lineage>
        <taxon>Bacteria</taxon>
        <taxon>Bacillati</taxon>
        <taxon>Bacillota</taxon>
        <taxon>Tissierellia</taxon>
        <taxon>Tissierellales</taxon>
        <taxon>Tissierellaceae</taxon>
        <taxon>Tissierella</taxon>
    </lineage>
</organism>
<protein>
    <submittedName>
        <fullName evidence="2">DUF3267 domain-containing protein</fullName>
    </submittedName>
</protein>
<dbReference type="AlphaFoldDB" id="A0A6N7XKN4"/>
<dbReference type="EMBL" id="VUNQ01000025">
    <property type="protein sequence ID" value="MSU02136.1"/>
    <property type="molecule type" value="Genomic_DNA"/>
</dbReference>
<dbReference type="RefSeq" id="WP_154440788.1">
    <property type="nucleotide sequence ID" value="NZ_VUNQ01000025.1"/>
</dbReference>
<accession>A0A6N7XKN4</accession>
<reference evidence="2 3" key="1">
    <citation type="submission" date="2019-09" db="EMBL/GenBank/DDBJ databases">
        <title>In-depth cultivation of the pig gut microbiome towards novel bacterial diversity and tailored functional studies.</title>
        <authorList>
            <person name="Wylensek D."/>
            <person name="Hitch T.C.A."/>
            <person name="Clavel T."/>
        </authorList>
    </citation>
    <scope>NUCLEOTIDE SEQUENCE [LARGE SCALE GENOMIC DNA]</scope>
    <source>
        <strain evidence="2 3">WCA3-693-APC-4?</strain>
    </source>
</reference>
<name>A0A6N7XKN4_9FIRM</name>
<keyword evidence="3" id="KW-1185">Reference proteome</keyword>
<proteinExistence type="predicted"/>
<dbReference type="Proteomes" id="UP000469523">
    <property type="component" value="Unassembled WGS sequence"/>
</dbReference>
<evidence type="ECO:0000256" key="1">
    <source>
        <dbReference type="SAM" id="Phobius"/>
    </source>
</evidence>
<evidence type="ECO:0000313" key="3">
    <source>
        <dbReference type="Proteomes" id="UP000469523"/>
    </source>
</evidence>
<gene>
    <name evidence="2" type="ORF">FYJ83_11705</name>
</gene>
<feature type="transmembrane region" description="Helical" evidence="1">
    <location>
        <begin position="47"/>
        <end position="69"/>
    </location>
</feature>
<sequence length="131" mass="15247">MGKTIYLDIKKSNILAIFLFAFTLVILIYFKIRHQTMLLYHKIGVNIIVYIILSIFVHEFLHGLGFIVFCKAPWKNIRFGFHKKYKVPYCSCKDLRHGRNQFIGVILLPTIINGIITLLLPIIATIYFGLM</sequence>
<feature type="transmembrane region" description="Helical" evidence="1">
    <location>
        <begin position="12"/>
        <end position="32"/>
    </location>
</feature>
<dbReference type="InterPro" id="IPR021683">
    <property type="entry name" value="DUF3267"/>
</dbReference>
<dbReference type="Pfam" id="PF11667">
    <property type="entry name" value="DUF3267"/>
    <property type="match status" value="1"/>
</dbReference>
<feature type="transmembrane region" description="Helical" evidence="1">
    <location>
        <begin position="102"/>
        <end position="130"/>
    </location>
</feature>
<keyword evidence="1" id="KW-0812">Transmembrane</keyword>
<comment type="caution">
    <text evidence="2">The sequence shown here is derived from an EMBL/GenBank/DDBJ whole genome shotgun (WGS) entry which is preliminary data.</text>
</comment>
<keyword evidence="1" id="KW-0472">Membrane</keyword>